<accession>A0A7V4FEW7</accession>
<dbReference type="InterPro" id="IPR014262">
    <property type="entry name" value="HAF_rpt"/>
</dbReference>
<dbReference type="NCBIfam" id="TIGR02913">
    <property type="entry name" value="HAF_rpt"/>
    <property type="match status" value="5"/>
</dbReference>
<name>A0A7V4FEW7_UNCW3</name>
<feature type="domain" description="Secretion system C-terminal sorting" evidence="1">
    <location>
        <begin position="357"/>
        <end position="428"/>
    </location>
</feature>
<comment type="caution">
    <text evidence="2">The sequence shown here is derived from an EMBL/GenBank/DDBJ whole genome shotgun (WGS) entry which is preliminary data.</text>
</comment>
<dbReference type="NCBIfam" id="TIGR04183">
    <property type="entry name" value="Por_Secre_tail"/>
    <property type="match status" value="1"/>
</dbReference>
<dbReference type="AlphaFoldDB" id="A0A7V4FEW7"/>
<evidence type="ECO:0000259" key="1">
    <source>
        <dbReference type="Pfam" id="PF18962"/>
    </source>
</evidence>
<dbReference type="InterPro" id="IPR026444">
    <property type="entry name" value="Secre_tail"/>
</dbReference>
<dbReference type="Pfam" id="PF18962">
    <property type="entry name" value="Por_Secre_tail"/>
    <property type="match status" value="1"/>
</dbReference>
<evidence type="ECO:0000313" key="2">
    <source>
        <dbReference type="EMBL" id="HGQ54875.1"/>
    </source>
</evidence>
<protein>
    <submittedName>
        <fullName evidence="2">T9SS type A sorting domain-containing protein</fullName>
    </submittedName>
</protein>
<organism evidence="2">
    <name type="scientific">candidate division WOR-3 bacterium</name>
    <dbReference type="NCBI Taxonomy" id="2052148"/>
    <lineage>
        <taxon>Bacteria</taxon>
        <taxon>Bacteria division WOR-3</taxon>
    </lineage>
</organism>
<dbReference type="EMBL" id="DTBX01000010">
    <property type="protein sequence ID" value="HGQ54875.1"/>
    <property type="molecule type" value="Genomic_DNA"/>
</dbReference>
<proteinExistence type="predicted"/>
<sequence>MGKKSFLVLFFINLVFSQSLTWLGSLGTPYAEVHGVSDDGRVVVGWAGVYSPHYAWRWKPDSGMIIIQPLVPNRDAEAWGLSANGEVVVGYGFIGSGNDYRGFRWHNDTMYQFGTLGGRVSWARTVSYDGSVVAGGAEHSSGYNHAFRWKPDSGMQDLGVLPGALRSFGMAISLDGRVVAGWSGFENQIHHAFRWENGVMEDIHNPSFGFSEAIGISGNGEVVVGGWGPVSSVPIKAFRWTRNTGMVNLGTLGGDWSEAWACNYDGSIVVGWSEVSTGNWHAFIWTPERGMEDLNVLYANVIPPGCILRDAMAISSNGRYIAGRGYNAQTGRDEAYLLDTQGTAIKEKNLTSHSFFAKGILVINYEVPKRANVRLTIYDNFGREVITLLNKTQEAGRYELKLDLNNLPKNIYFYRLKIGESFKTGKIINYF</sequence>
<dbReference type="Gene3D" id="2.60.40.4070">
    <property type="match status" value="1"/>
</dbReference>
<reference evidence="2" key="1">
    <citation type="journal article" date="2020" name="mSystems">
        <title>Genome- and Community-Level Interaction Insights into Carbon Utilization and Element Cycling Functions of Hydrothermarchaeota in Hydrothermal Sediment.</title>
        <authorList>
            <person name="Zhou Z."/>
            <person name="Liu Y."/>
            <person name="Xu W."/>
            <person name="Pan J."/>
            <person name="Luo Z.H."/>
            <person name="Li M."/>
        </authorList>
    </citation>
    <scope>NUCLEOTIDE SEQUENCE [LARGE SCALE GENOMIC DNA]</scope>
    <source>
        <strain evidence="2">SpSt-655</strain>
    </source>
</reference>
<gene>
    <name evidence="2" type="ORF">ENU28_00245</name>
</gene>
<dbReference type="SUPFAM" id="SSF101898">
    <property type="entry name" value="NHL repeat"/>
    <property type="match status" value="1"/>
</dbReference>